<accession>I0A0S9</accession>
<dbReference type="GO" id="GO:0004518">
    <property type="term" value="F:nuclease activity"/>
    <property type="evidence" value="ECO:0007669"/>
    <property type="project" value="InterPro"/>
</dbReference>
<keyword evidence="3" id="KW-1185">Reference proteome</keyword>
<proteinExistence type="predicted"/>
<evidence type="ECO:0000259" key="1">
    <source>
        <dbReference type="PROSITE" id="PS51658"/>
    </source>
</evidence>
<name>I0A0S9_FERFK</name>
<dbReference type="HOGENOM" id="CLU_131318_0_0_2"/>
<gene>
    <name evidence="2" type="ordered locus">FFONT_0596</name>
</gene>
<protein>
    <recommendedName>
        <fullName evidence="1">BFN domain-containing protein</fullName>
    </recommendedName>
</protein>
<dbReference type="Proteomes" id="UP000007391">
    <property type="component" value="Chromosome"/>
</dbReference>
<dbReference type="RefSeq" id="WP_014557735.1">
    <property type="nucleotide sequence ID" value="NC_017461.1"/>
</dbReference>
<dbReference type="PROSITE" id="PS51658">
    <property type="entry name" value="BFN"/>
    <property type="match status" value="1"/>
</dbReference>
<reference evidence="3" key="1">
    <citation type="submission" date="2012-03" db="EMBL/GenBank/DDBJ databases">
        <title>Fervidicoccus fontis complete genome analysis confirms its distinct phylogenetic position and predicts its environmental function.</title>
        <authorList>
            <person name="Lebedinsky A.V."/>
            <person name="Mardanov A.V."/>
            <person name="Gumerov V.M."/>
            <person name="Beletsky A.V."/>
            <person name="Kublanov I.V."/>
            <person name="Perevalova A.A."/>
            <person name="Bonch-Osmolovskaya E.A."/>
            <person name="Ravin N.V."/>
            <person name="Skryabin K.G."/>
        </authorList>
    </citation>
    <scope>NUCLEOTIDE SEQUENCE [LARGE SCALE GENOMIC DNA]</scope>
    <source>
        <strain evidence="3">DSM 19380 / VKM B-2539 / Kam940</strain>
    </source>
</reference>
<dbReference type="eggNOG" id="arCOG01759">
    <property type="taxonomic scope" value="Archaea"/>
</dbReference>
<feature type="domain" description="BFN" evidence="1">
    <location>
        <begin position="11"/>
        <end position="150"/>
    </location>
</feature>
<dbReference type="STRING" id="1163730.FFONT_0596"/>
<sequence length="150" mass="17253">MNETTRKNGKLLKAVEMDAYIASKDPLIPVILLILENGDEFELYNVPLEIARFVINGSSILNGNEKKERIDIFSFIAMHEDILNLIKDDLEKVVIDEYDPTTMLYTAKVYFRKGKTMLVRRFIPSHAIFLAMIAGKDVYVSERILNIQKN</sequence>
<dbReference type="GeneID" id="12449672"/>
<dbReference type="InterPro" id="IPR036104">
    <property type="entry name" value="BFN_sf"/>
</dbReference>
<dbReference type="EMBL" id="CP003423">
    <property type="protein sequence ID" value="AFH42586.1"/>
    <property type="molecule type" value="Genomic_DNA"/>
</dbReference>
<evidence type="ECO:0000313" key="3">
    <source>
        <dbReference type="Proteomes" id="UP000007391"/>
    </source>
</evidence>
<reference evidence="2 3" key="2">
    <citation type="journal article" date="2014" name="Extremophiles">
        <title>Analysis of the complete genome of Fervidococcus fontis confirms the distinct phylogenetic position of the order Fervidicoccales and suggests its environmental function.</title>
        <authorList>
            <person name="Lebedinsky A.V."/>
            <person name="Mardanov A.V."/>
            <person name="Kublanov I.V."/>
            <person name="Gumerov V.M."/>
            <person name="Beletsky A.V."/>
            <person name="Perevalova A.A."/>
            <person name="Bidzhieva S.Kh."/>
            <person name="Bonch-Osmolovskaya E.A."/>
            <person name="Skryabin K.G."/>
            <person name="Ravin N.V."/>
        </authorList>
    </citation>
    <scope>NUCLEOTIDE SEQUENCE [LARGE SCALE GENOMIC DNA]</scope>
    <source>
        <strain evidence="3">DSM 19380 / VKM B-2539 / Kam940</strain>
    </source>
</reference>
<evidence type="ECO:0000313" key="2">
    <source>
        <dbReference type="EMBL" id="AFH42586.1"/>
    </source>
</evidence>
<dbReference type="SUPFAM" id="SSF103256">
    <property type="entry name" value="Hypothetical protein TM0160"/>
    <property type="match status" value="1"/>
</dbReference>
<dbReference type="AlphaFoldDB" id="I0A0S9"/>
<dbReference type="Gene3D" id="3.10.690.10">
    <property type="entry name" value="Bifunctional nuclease domain"/>
    <property type="match status" value="1"/>
</dbReference>
<dbReference type="OrthoDB" id="14860at2157"/>
<dbReference type="KEGG" id="ffo:FFONT_0596"/>
<dbReference type="InParanoid" id="I0A0S9"/>
<dbReference type="InterPro" id="IPR003729">
    <property type="entry name" value="Bi_nuclease_dom"/>
</dbReference>
<organism evidence="2 3">
    <name type="scientific">Fervidicoccus fontis (strain DSM 19380 / JCM 18336 / VKM B-2539 / Kam940)</name>
    <dbReference type="NCBI Taxonomy" id="1163730"/>
    <lineage>
        <taxon>Archaea</taxon>
        <taxon>Thermoproteota</taxon>
        <taxon>Thermoprotei</taxon>
        <taxon>Fervidicoccales</taxon>
        <taxon>Fervidicoccaceae</taxon>
        <taxon>Fervidicoccus</taxon>
    </lineage>
</organism>